<sequence length="94" mass="9964">MAGLEPVCRRCIVTGRVQGVSFRAYTRAEALRLGLRGHARNLPDGSVEVLACGEAQAVEALCRWLWQGSPASRVEAVRMEDGAGVVAPPGFSIG</sequence>
<evidence type="ECO:0000313" key="2">
    <source>
        <dbReference type="EMBL" id="OIQ93919.1"/>
    </source>
</evidence>
<dbReference type="EC" id="3.6.1.7" evidence="2"/>
<proteinExistence type="predicted"/>
<evidence type="ECO:0000259" key="1">
    <source>
        <dbReference type="PROSITE" id="PS51160"/>
    </source>
</evidence>
<dbReference type="PANTHER" id="PTHR47268">
    <property type="entry name" value="ACYLPHOSPHATASE"/>
    <property type="match status" value="1"/>
</dbReference>
<protein>
    <submittedName>
        <fullName evidence="2">Acylphosphatase</fullName>
        <ecNumber evidence="2">3.6.1.7</ecNumber>
    </submittedName>
</protein>
<reference evidence="2" key="1">
    <citation type="submission" date="2016-10" db="EMBL/GenBank/DDBJ databases">
        <title>Sequence of Gallionella enrichment culture.</title>
        <authorList>
            <person name="Poehlein A."/>
            <person name="Muehling M."/>
            <person name="Daniel R."/>
        </authorList>
    </citation>
    <scope>NUCLEOTIDE SEQUENCE</scope>
</reference>
<dbReference type="Pfam" id="PF00708">
    <property type="entry name" value="Acylphosphatase"/>
    <property type="match status" value="1"/>
</dbReference>
<organism evidence="2">
    <name type="scientific">mine drainage metagenome</name>
    <dbReference type="NCBI Taxonomy" id="410659"/>
    <lineage>
        <taxon>unclassified sequences</taxon>
        <taxon>metagenomes</taxon>
        <taxon>ecological metagenomes</taxon>
    </lineage>
</organism>
<comment type="caution">
    <text evidence="2">The sequence shown here is derived from an EMBL/GenBank/DDBJ whole genome shotgun (WGS) entry which is preliminary data.</text>
</comment>
<dbReference type="EMBL" id="MLJW01000197">
    <property type="protein sequence ID" value="OIQ93919.1"/>
    <property type="molecule type" value="Genomic_DNA"/>
</dbReference>
<dbReference type="InterPro" id="IPR020456">
    <property type="entry name" value="Acylphosphatase"/>
</dbReference>
<name>A0A1J5RPQ3_9ZZZZ</name>
<dbReference type="NCBIfam" id="NF011000">
    <property type="entry name" value="PRK14426.1"/>
    <property type="match status" value="1"/>
</dbReference>
<accession>A0A1J5RPQ3</accession>
<dbReference type="PROSITE" id="PS00150">
    <property type="entry name" value="ACYLPHOSPHATASE_1"/>
    <property type="match status" value="1"/>
</dbReference>
<dbReference type="InterPro" id="IPR017968">
    <property type="entry name" value="Acylphosphatase_CS"/>
</dbReference>
<dbReference type="SUPFAM" id="SSF54975">
    <property type="entry name" value="Acylphosphatase/BLUF domain-like"/>
    <property type="match status" value="1"/>
</dbReference>
<keyword evidence="2" id="KW-0378">Hydrolase</keyword>
<dbReference type="Gene3D" id="3.30.70.100">
    <property type="match status" value="1"/>
</dbReference>
<dbReference type="AlphaFoldDB" id="A0A1J5RPQ3"/>
<dbReference type="InterPro" id="IPR001792">
    <property type="entry name" value="Acylphosphatase-like_dom"/>
</dbReference>
<dbReference type="PANTHER" id="PTHR47268:SF4">
    <property type="entry name" value="ACYLPHOSPHATASE"/>
    <property type="match status" value="1"/>
</dbReference>
<dbReference type="GO" id="GO:0003998">
    <property type="term" value="F:acylphosphatase activity"/>
    <property type="evidence" value="ECO:0007669"/>
    <property type="project" value="UniProtKB-EC"/>
</dbReference>
<dbReference type="PROSITE" id="PS51160">
    <property type="entry name" value="ACYLPHOSPHATASE_3"/>
    <property type="match status" value="1"/>
</dbReference>
<dbReference type="InterPro" id="IPR036046">
    <property type="entry name" value="Acylphosphatase-like_dom_sf"/>
</dbReference>
<gene>
    <name evidence="2" type="primary">yccX_2</name>
    <name evidence="2" type="ORF">GALL_241070</name>
</gene>
<feature type="domain" description="Acylphosphatase-like" evidence="1">
    <location>
        <begin position="8"/>
        <end position="94"/>
    </location>
</feature>